<dbReference type="EMBL" id="FMYQ01000041">
    <property type="protein sequence ID" value="SDE29867.1"/>
    <property type="molecule type" value="Genomic_DNA"/>
</dbReference>
<dbReference type="Proteomes" id="UP000198908">
    <property type="component" value="Unassembled WGS sequence"/>
</dbReference>
<evidence type="ECO:0000313" key="2">
    <source>
        <dbReference type="EMBL" id="SDE29867.1"/>
    </source>
</evidence>
<feature type="domain" description="DUF6869" evidence="1">
    <location>
        <begin position="2"/>
        <end position="98"/>
    </location>
</feature>
<organism evidence="2 3">
    <name type="scientific">Paraburkholderia lycopersici</name>
    <dbReference type="NCBI Taxonomy" id="416944"/>
    <lineage>
        <taxon>Bacteria</taxon>
        <taxon>Pseudomonadati</taxon>
        <taxon>Pseudomonadota</taxon>
        <taxon>Betaproteobacteria</taxon>
        <taxon>Burkholderiales</taxon>
        <taxon>Burkholderiaceae</taxon>
        <taxon>Paraburkholderia</taxon>
    </lineage>
</organism>
<accession>A0A1G7BSA9</accession>
<dbReference type="STRING" id="416944.SAMN05421548_1412"/>
<dbReference type="InterPro" id="IPR049221">
    <property type="entry name" value="DUF6869"/>
</dbReference>
<name>A0A1G7BSA9_9BURK</name>
<proteinExistence type="predicted"/>
<evidence type="ECO:0000259" key="1">
    <source>
        <dbReference type="Pfam" id="PF21746"/>
    </source>
</evidence>
<gene>
    <name evidence="2" type="ORF">SAMN05421548_1412</name>
</gene>
<dbReference type="Pfam" id="PF21746">
    <property type="entry name" value="DUF6869"/>
    <property type="match status" value="1"/>
</dbReference>
<evidence type="ECO:0000313" key="3">
    <source>
        <dbReference type="Proteomes" id="UP000198908"/>
    </source>
</evidence>
<reference evidence="3" key="1">
    <citation type="submission" date="2016-09" db="EMBL/GenBank/DDBJ databases">
        <authorList>
            <person name="Varghese N."/>
            <person name="Submissions S."/>
        </authorList>
    </citation>
    <scope>NUCLEOTIDE SEQUENCE [LARGE SCALE GENOMIC DNA]</scope>
    <source>
        <strain evidence="3">TNe-862</strain>
    </source>
</reference>
<dbReference type="AlphaFoldDB" id="A0A1G7BSA9"/>
<sequence>MDYEKNFWAHMTLDDLIDEDASKALVIIEHIAKKDGSEFALANLAAGPLETLLSKHGEALIDNIKISVKSNSELKSALGLIWKNNIPGNVWDAIQKIR</sequence>
<keyword evidence="3" id="KW-1185">Reference proteome</keyword>
<protein>
    <recommendedName>
        <fullName evidence="1">DUF6869 domain-containing protein</fullName>
    </recommendedName>
</protein>